<dbReference type="PANTHER" id="PTHR47364:SF2">
    <property type="entry name" value="CYSTEINE PROTEINASE INHIBITOR 5"/>
    <property type="match status" value="1"/>
</dbReference>
<dbReference type="Proteomes" id="UP000631114">
    <property type="component" value="Unassembled WGS sequence"/>
</dbReference>
<protein>
    <submittedName>
        <fullName evidence="1">Uncharacterized protein</fullName>
    </submittedName>
</protein>
<organism evidence="1 2">
    <name type="scientific">Coptis chinensis</name>
    <dbReference type="NCBI Taxonomy" id="261450"/>
    <lineage>
        <taxon>Eukaryota</taxon>
        <taxon>Viridiplantae</taxon>
        <taxon>Streptophyta</taxon>
        <taxon>Embryophyta</taxon>
        <taxon>Tracheophyta</taxon>
        <taxon>Spermatophyta</taxon>
        <taxon>Magnoliopsida</taxon>
        <taxon>Ranunculales</taxon>
        <taxon>Ranunculaceae</taxon>
        <taxon>Coptidoideae</taxon>
        <taxon>Coptis</taxon>
    </lineage>
</organism>
<dbReference type="EMBL" id="JADFTS010000006">
    <property type="protein sequence ID" value="KAF9603163.1"/>
    <property type="molecule type" value="Genomic_DNA"/>
</dbReference>
<name>A0A835HTW8_9MAGN</name>
<gene>
    <name evidence="1" type="ORF">IFM89_034496</name>
</gene>
<evidence type="ECO:0000313" key="1">
    <source>
        <dbReference type="EMBL" id="KAF9603163.1"/>
    </source>
</evidence>
<dbReference type="Gene3D" id="3.10.450.10">
    <property type="match status" value="2"/>
</dbReference>
<evidence type="ECO:0000313" key="2">
    <source>
        <dbReference type="Proteomes" id="UP000631114"/>
    </source>
</evidence>
<comment type="caution">
    <text evidence="1">The sequence shown here is derived from an EMBL/GenBank/DDBJ whole genome shotgun (WGS) entry which is preliminary data.</text>
</comment>
<proteinExistence type="predicted"/>
<dbReference type="AlphaFoldDB" id="A0A835HTW8"/>
<dbReference type="PANTHER" id="PTHR47364">
    <property type="entry name" value="CYSTEINE PROTEINASE INHIBITOR 5"/>
    <property type="match status" value="1"/>
</dbReference>
<sequence>MGNPCIQEAAKFAIEDQNWRQIPQLELVGGEKAAHQSLSGSGVIYFLVLKANCNGGNHMLFNTAVREEHFMESIGLWCTFYERETLGLPHVVDPEIKAAAEFSVEHHNRKNHTQLKLVAVVGHVVLGTDGYREYGLTILTQDQREGDQLRLFSTVVSKGIWDNFMESTGLLYLSKAQLQPPNDMPDWITSGLLTKKSSLSGDPNYWLINLMKNEYSLRRRIPDVALSLGEEGTKELSIPYLIQNTVGVDSRVLLVLAEQLGLLLPYVGGVEYAPVMPFHL</sequence>
<reference evidence="1 2" key="1">
    <citation type="submission" date="2020-10" db="EMBL/GenBank/DDBJ databases">
        <title>The Coptis chinensis genome and diversification of protoberbering-type alkaloids.</title>
        <authorList>
            <person name="Wang B."/>
            <person name="Shu S."/>
            <person name="Song C."/>
            <person name="Liu Y."/>
        </authorList>
    </citation>
    <scope>NUCLEOTIDE SEQUENCE [LARGE SCALE GENOMIC DNA]</scope>
    <source>
        <strain evidence="1">HL-2020</strain>
        <tissue evidence="1">Leaf</tissue>
    </source>
</reference>
<keyword evidence="2" id="KW-1185">Reference proteome</keyword>
<accession>A0A835HTW8</accession>